<dbReference type="EMBL" id="CAUZLY010000005">
    <property type="protein sequence ID" value="CAK1238873.1"/>
    <property type="molecule type" value="Genomic_DNA"/>
</dbReference>
<reference evidence="3 4" key="1">
    <citation type="submission" date="2023-10" db="EMBL/GenBank/DDBJ databases">
        <authorList>
            <person name="Botero Cardona J."/>
        </authorList>
    </citation>
    <scope>NUCLEOTIDE SEQUENCE [LARGE SCALE GENOMIC DNA]</scope>
    <source>
        <strain evidence="3 4">R-82641</strain>
    </source>
</reference>
<evidence type="ECO:0000313" key="3">
    <source>
        <dbReference type="EMBL" id="CAK1238873.1"/>
    </source>
</evidence>
<feature type="transmembrane region" description="Helical" evidence="2">
    <location>
        <begin position="144"/>
        <end position="164"/>
    </location>
</feature>
<comment type="caution">
    <text evidence="3">The sequence shown here is derived from an EMBL/GenBank/DDBJ whole genome shotgun (WGS) entry which is preliminary data.</text>
</comment>
<feature type="region of interest" description="Disordered" evidence="1">
    <location>
        <begin position="110"/>
        <end position="136"/>
    </location>
</feature>
<organism evidence="3 4">
    <name type="scientific">Fructobacillus cardui</name>
    <dbReference type="NCBI Taxonomy" id="2893170"/>
    <lineage>
        <taxon>Bacteria</taxon>
        <taxon>Bacillati</taxon>
        <taxon>Bacillota</taxon>
        <taxon>Bacilli</taxon>
        <taxon>Lactobacillales</taxon>
        <taxon>Lactobacillaceae</taxon>
        <taxon>Fructobacillus</taxon>
    </lineage>
</organism>
<evidence type="ECO:0000256" key="2">
    <source>
        <dbReference type="SAM" id="Phobius"/>
    </source>
</evidence>
<keyword evidence="2" id="KW-0472">Membrane</keyword>
<evidence type="ECO:0000313" key="4">
    <source>
        <dbReference type="Proteomes" id="UP001314200"/>
    </source>
</evidence>
<dbReference type="RefSeq" id="WP_053068959.1">
    <property type="nucleotide sequence ID" value="NZ_CAUZLJ010000010.1"/>
</dbReference>
<dbReference type="InterPro" id="IPR052057">
    <property type="entry name" value="IS150/IS1296_orfA-like"/>
</dbReference>
<dbReference type="InterPro" id="IPR010921">
    <property type="entry name" value="Trp_repressor/repl_initiator"/>
</dbReference>
<dbReference type="PANTHER" id="PTHR33795:SF1">
    <property type="entry name" value="INSERTION ELEMENT IS150 PROTEIN INSJ"/>
    <property type="match status" value="1"/>
</dbReference>
<keyword evidence="2" id="KW-1133">Transmembrane helix</keyword>
<gene>
    <name evidence="3" type="ORF">R82641_BJNNKPBH_00660</name>
</gene>
<keyword evidence="2" id="KW-0812">Transmembrane</keyword>
<accession>A0ABM9MTK2</accession>
<sequence length="165" mass="19277">MSKLLKKDKINIYYLWKNQHHSSKRIAQKYKINYSHVSYLIALIEEHGLSVLDHSYQFHSNDLKLEIMRKALNSNRSIQSVSLEYVLPSNGRLYNWLRSFRESGYTIVTKKKGRNPNDQSGERTVRSGKSQAQERKPSLIREEVGLLLGLFLPLVLFFAFDSFVQ</sequence>
<proteinExistence type="predicted"/>
<dbReference type="SUPFAM" id="SSF48295">
    <property type="entry name" value="TrpR-like"/>
    <property type="match status" value="1"/>
</dbReference>
<dbReference type="Proteomes" id="UP001314200">
    <property type="component" value="Unassembled WGS sequence"/>
</dbReference>
<dbReference type="PANTHER" id="PTHR33795">
    <property type="entry name" value="INSERTION ELEMENT IS150 PROTEIN INSJ"/>
    <property type="match status" value="1"/>
</dbReference>
<keyword evidence="4" id="KW-1185">Reference proteome</keyword>
<evidence type="ECO:0000256" key="1">
    <source>
        <dbReference type="SAM" id="MobiDB-lite"/>
    </source>
</evidence>
<name>A0ABM9MTK2_9LACO</name>
<protein>
    <submittedName>
        <fullName evidence="3">Transposase InsO and inactivated derivatives (Tra5)</fullName>
    </submittedName>
</protein>